<evidence type="ECO:0000256" key="3">
    <source>
        <dbReference type="ARBA" id="ARBA00023136"/>
    </source>
</evidence>
<evidence type="ECO:0000256" key="7">
    <source>
        <dbReference type="SAM" id="SignalP"/>
    </source>
</evidence>
<dbReference type="GO" id="GO:0098609">
    <property type="term" value="P:cell-cell adhesion"/>
    <property type="evidence" value="ECO:0007669"/>
    <property type="project" value="TreeGrafter"/>
</dbReference>
<dbReference type="InterPro" id="IPR013098">
    <property type="entry name" value="Ig_I-set"/>
</dbReference>
<keyword evidence="4" id="KW-1015">Disulfide bond</keyword>
<dbReference type="Gene3D" id="3.10.100.10">
    <property type="entry name" value="Mannose-Binding Protein A, subunit A"/>
    <property type="match status" value="1"/>
</dbReference>
<proteinExistence type="predicted"/>
<dbReference type="AlphaFoldDB" id="A0A812BZ86"/>
<dbReference type="SMART" id="SM00034">
    <property type="entry name" value="CLECT"/>
    <property type="match status" value="1"/>
</dbReference>
<dbReference type="PANTHER" id="PTHR44170:SF6">
    <property type="entry name" value="CONTACTIN"/>
    <property type="match status" value="1"/>
</dbReference>
<dbReference type="SUPFAM" id="SSF56436">
    <property type="entry name" value="C-type lectin-like"/>
    <property type="match status" value="1"/>
</dbReference>
<dbReference type="Pfam" id="PF00041">
    <property type="entry name" value="fn3"/>
    <property type="match status" value="1"/>
</dbReference>
<feature type="chain" id="PRO_5032300327" evidence="7">
    <location>
        <begin position="19"/>
        <end position="901"/>
    </location>
</feature>
<dbReference type="OrthoDB" id="3666223at2759"/>
<dbReference type="Pfam" id="PF13927">
    <property type="entry name" value="Ig_3"/>
    <property type="match status" value="3"/>
</dbReference>
<dbReference type="FunFam" id="2.60.40.10:FF:000064">
    <property type="entry name" value="Contactin 1"/>
    <property type="match status" value="1"/>
</dbReference>
<dbReference type="PROSITE" id="PS50041">
    <property type="entry name" value="C_TYPE_LECTIN_2"/>
    <property type="match status" value="1"/>
</dbReference>
<protein>
    <submittedName>
        <fullName evidence="11">Uncharacterized protein</fullName>
    </submittedName>
</protein>
<name>A0A812BZ86_ACAPH</name>
<dbReference type="InterPro" id="IPR013783">
    <property type="entry name" value="Ig-like_fold"/>
</dbReference>
<keyword evidence="12" id="KW-1185">Reference proteome</keyword>
<feature type="domain" description="Ig-like" evidence="9">
    <location>
        <begin position="281"/>
        <end position="363"/>
    </location>
</feature>
<dbReference type="InterPro" id="IPR003598">
    <property type="entry name" value="Ig_sub2"/>
</dbReference>
<keyword evidence="5" id="KW-0325">Glycoprotein</keyword>
<dbReference type="PANTHER" id="PTHR44170">
    <property type="entry name" value="PROTEIN SIDEKICK"/>
    <property type="match status" value="1"/>
</dbReference>
<dbReference type="SMART" id="SM00060">
    <property type="entry name" value="FN3"/>
    <property type="match status" value="1"/>
</dbReference>
<feature type="domain" description="Fibronectin type-III" evidence="10">
    <location>
        <begin position="777"/>
        <end position="886"/>
    </location>
</feature>
<dbReference type="SMART" id="SM00408">
    <property type="entry name" value="IGc2"/>
    <property type="match status" value="6"/>
</dbReference>
<feature type="domain" description="Ig-like" evidence="9">
    <location>
        <begin position="573"/>
        <end position="663"/>
    </location>
</feature>
<dbReference type="InterPro" id="IPR036179">
    <property type="entry name" value="Ig-like_dom_sf"/>
</dbReference>
<comment type="subcellular location">
    <subcellularLocation>
        <location evidence="1">Membrane</location>
    </subcellularLocation>
</comment>
<evidence type="ECO:0000256" key="5">
    <source>
        <dbReference type="ARBA" id="ARBA00023180"/>
    </source>
</evidence>
<evidence type="ECO:0000259" key="10">
    <source>
        <dbReference type="PROSITE" id="PS50853"/>
    </source>
</evidence>
<organism evidence="11 12">
    <name type="scientific">Acanthosepion pharaonis</name>
    <name type="common">Pharaoh cuttlefish</name>
    <name type="synonym">Sepia pharaonis</name>
    <dbReference type="NCBI Taxonomy" id="158019"/>
    <lineage>
        <taxon>Eukaryota</taxon>
        <taxon>Metazoa</taxon>
        <taxon>Spiralia</taxon>
        <taxon>Lophotrochozoa</taxon>
        <taxon>Mollusca</taxon>
        <taxon>Cephalopoda</taxon>
        <taxon>Coleoidea</taxon>
        <taxon>Decapodiformes</taxon>
        <taxon>Sepiida</taxon>
        <taxon>Sepiina</taxon>
        <taxon>Sepiidae</taxon>
        <taxon>Acanthosepion</taxon>
    </lineage>
</organism>
<evidence type="ECO:0000256" key="4">
    <source>
        <dbReference type="ARBA" id="ARBA00023157"/>
    </source>
</evidence>
<dbReference type="InterPro" id="IPR036116">
    <property type="entry name" value="FN3_sf"/>
</dbReference>
<feature type="signal peptide" evidence="7">
    <location>
        <begin position="1"/>
        <end position="18"/>
    </location>
</feature>
<keyword evidence="2" id="KW-0677">Repeat</keyword>
<dbReference type="CDD" id="cd00037">
    <property type="entry name" value="CLECT"/>
    <property type="match status" value="1"/>
</dbReference>
<evidence type="ECO:0000259" key="9">
    <source>
        <dbReference type="PROSITE" id="PS50835"/>
    </source>
</evidence>
<feature type="domain" description="Ig-like" evidence="9">
    <location>
        <begin position="482"/>
        <end position="570"/>
    </location>
</feature>
<evidence type="ECO:0000313" key="12">
    <source>
        <dbReference type="Proteomes" id="UP000597762"/>
    </source>
</evidence>
<dbReference type="PROSITE" id="PS50835">
    <property type="entry name" value="IG_LIKE"/>
    <property type="match status" value="6"/>
</dbReference>
<feature type="domain" description="Ig-like" evidence="9">
    <location>
        <begin position="396"/>
        <end position="477"/>
    </location>
</feature>
<evidence type="ECO:0000313" key="11">
    <source>
        <dbReference type="EMBL" id="CAE1248944.1"/>
    </source>
</evidence>
<evidence type="ECO:0000256" key="6">
    <source>
        <dbReference type="ARBA" id="ARBA00023319"/>
    </source>
</evidence>
<dbReference type="EMBL" id="CAHIKZ030001006">
    <property type="protein sequence ID" value="CAE1248944.1"/>
    <property type="molecule type" value="Genomic_DNA"/>
</dbReference>
<evidence type="ECO:0000256" key="2">
    <source>
        <dbReference type="ARBA" id="ARBA00022737"/>
    </source>
</evidence>
<dbReference type="SUPFAM" id="SSF49265">
    <property type="entry name" value="Fibronectin type III"/>
    <property type="match status" value="1"/>
</dbReference>
<dbReference type="InterPro" id="IPR001304">
    <property type="entry name" value="C-type_lectin-like"/>
</dbReference>
<keyword evidence="7" id="KW-0732">Signal</keyword>
<comment type="caution">
    <text evidence="11">The sequence shown here is derived from an EMBL/GenBank/DDBJ whole genome shotgun (WGS) entry which is preliminary data.</text>
</comment>
<dbReference type="Proteomes" id="UP000597762">
    <property type="component" value="Unassembled WGS sequence"/>
</dbReference>
<dbReference type="FunFam" id="2.60.40.10:FF:000052">
    <property type="entry name" value="Contactin 1"/>
    <property type="match status" value="1"/>
</dbReference>
<keyword evidence="6" id="KW-0393">Immunoglobulin domain</keyword>
<dbReference type="SMART" id="SM00409">
    <property type="entry name" value="IG"/>
    <property type="match status" value="6"/>
</dbReference>
<dbReference type="InterPro" id="IPR016187">
    <property type="entry name" value="CTDL_fold"/>
</dbReference>
<dbReference type="SUPFAM" id="SSF48726">
    <property type="entry name" value="Immunoglobulin"/>
    <property type="match status" value="6"/>
</dbReference>
<sequence length="901" mass="100979">MMKSLFLLLVIAVSQINADCPSDWITWGSHCYKFVYYPLETRNNASIECGSFGAALVSVDTLAENSFIKGRLGSTDMQRESWYTSGVLYEKGYYKWMGNGMNFSYPSSLWIPNAEQTTKGQYVAYEFRNNTYGLIRSVADIKRCFICEIDEKESFRIYQMKRDFDYGKPLRDLNNIKRGPKIIQEPQNAIVIGSPLISYMQCTAFGNPQPTYEWRKNNVVISSSQSSRYTLTNGRLTISRPEESEDAGYYTCFAKNEFGTIRSENVLFSFGELGKFNNIKPEGIRAKLYEGTNLKCQPPSYKPAIQFQWYKNTPNNFIRTNLLNYIFISKNGRLYFSEVSNSDAGDYYCVISLVSDENSQVFSSAQMPSRTSLGLTLAVETGGVGNIAPNIQNEFPAVFPGQPLEGQTISIECFAYGTAQLNYIWTRKDKPMPYTATFVDFNRVLQIKNVQLADSGVYTCHVSSSSKGLDSKDFSLSIQAKPKFHSGLRDQLVDIGTQLTWRCDASGKPSPTYYWYKNSVLLKNRPGKYIVNNNVLIILNIQPSDNGMYQCQATNEFGTAFSTGQLKSLTLKPNFHKYPLLPRILASVNGNGTIACRPEAVPTPTITFYKNNQPLSVSSVSGHFILSPSGELTITNVQKSDEGIYKCEATNDLGTASSTTNLTVVTGTTITIPPMPTTVIYNETAVMKCLASYNAKLDIFYSWSFNGYKIDFRYNPFYVRGTGINRGDLYIRNAMYRHEGIYRCTVKTIVNSVWSEAFLTVKGPPGEPQGLKVSNFVPNNDPRISLDSRSVLLTWMSEVDHGSPVTYYSVEFKTSFNNQWTLASALMGFNSEIPVDKVFIFNNAMKATVIHNLSPASVYKFRIKAINRYGVGRNSFATDWIKMPPDVPTKAPDEVGGGGGK</sequence>
<gene>
    <name evidence="11" type="ORF">SPHA_26362</name>
</gene>
<dbReference type="CDD" id="cd00063">
    <property type="entry name" value="FN3"/>
    <property type="match status" value="1"/>
</dbReference>
<dbReference type="PROSITE" id="PS50853">
    <property type="entry name" value="FN3"/>
    <property type="match status" value="1"/>
</dbReference>
<evidence type="ECO:0000259" key="8">
    <source>
        <dbReference type="PROSITE" id="PS50041"/>
    </source>
</evidence>
<dbReference type="FunFam" id="2.60.40.10:FF:000032">
    <property type="entry name" value="palladin isoform X1"/>
    <property type="match status" value="1"/>
</dbReference>
<keyword evidence="3" id="KW-0472">Membrane</keyword>
<feature type="domain" description="Ig-like" evidence="9">
    <location>
        <begin position="668"/>
        <end position="760"/>
    </location>
</feature>
<feature type="domain" description="Ig-like" evidence="9">
    <location>
        <begin position="180"/>
        <end position="269"/>
    </location>
</feature>
<dbReference type="InterPro" id="IPR007110">
    <property type="entry name" value="Ig-like_dom"/>
</dbReference>
<dbReference type="InterPro" id="IPR003961">
    <property type="entry name" value="FN3_dom"/>
</dbReference>
<evidence type="ECO:0000256" key="1">
    <source>
        <dbReference type="ARBA" id="ARBA00004370"/>
    </source>
</evidence>
<dbReference type="FunFam" id="2.60.40.10:FF:000004">
    <property type="entry name" value="DCC isoform 1"/>
    <property type="match status" value="1"/>
</dbReference>
<dbReference type="Pfam" id="PF07679">
    <property type="entry name" value="I-set"/>
    <property type="match status" value="1"/>
</dbReference>
<reference evidence="11" key="1">
    <citation type="submission" date="2021-01" db="EMBL/GenBank/DDBJ databases">
        <authorList>
            <person name="Li R."/>
            <person name="Bekaert M."/>
        </authorList>
    </citation>
    <scope>NUCLEOTIDE SEQUENCE</scope>
    <source>
        <strain evidence="11">Farmed</strain>
    </source>
</reference>
<accession>A0A812BZ86</accession>
<feature type="domain" description="C-type lectin" evidence="8">
    <location>
        <begin position="27"/>
        <end position="148"/>
    </location>
</feature>
<dbReference type="InterPro" id="IPR016186">
    <property type="entry name" value="C-type_lectin-like/link_sf"/>
</dbReference>
<dbReference type="GO" id="GO:0016020">
    <property type="term" value="C:membrane"/>
    <property type="evidence" value="ECO:0007669"/>
    <property type="project" value="UniProtKB-SubCell"/>
</dbReference>
<dbReference type="Gene3D" id="2.60.40.10">
    <property type="entry name" value="Immunoglobulins"/>
    <property type="match status" value="7"/>
</dbReference>
<dbReference type="InterPro" id="IPR003599">
    <property type="entry name" value="Ig_sub"/>
</dbReference>